<dbReference type="Pfam" id="PF00015">
    <property type="entry name" value="MCPsignal"/>
    <property type="match status" value="1"/>
</dbReference>
<dbReference type="SMART" id="SM00304">
    <property type="entry name" value="HAMP"/>
    <property type="match status" value="2"/>
</dbReference>
<dbReference type="RefSeq" id="WP_148858408.1">
    <property type="nucleotide sequence ID" value="NZ_PHNJ01000006.1"/>
</dbReference>
<evidence type="ECO:0000256" key="1">
    <source>
        <dbReference type="ARBA" id="ARBA00023224"/>
    </source>
</evidence>
<dbReference type="PROSITE" id="PS50111">
    <property type="entry name" value="CHEMOTAXIS_TRANSDUC_2"/>
    <property type="match status" value="1"/>
</dbReference>
<dbReference type="AlphaFoldDB" id="A0A8J8Q5N9"/>
<evidence type="ECO:0000259" key="8">
    <source>
        <dbReference type="PROSITE" id="PS50885"/>
    </source>
</evidence>
<feature type="compositionally biased region" description="Acidic residues" evidence="5">
    <location>
        <begin position="770"/>
        <end position="795"/>
    </location>
</feature>
<feature type="compositionally biased region" description="Polar residues" evidence="5">
    <location>
        <begin position="860"/>
        <end position="871"/>
    </location>
</feature>
<evidence type="ECO:0000256" key="4">
    <source>
        <dbReference type="SAM" id="Coils"/>
    </source>
</evidence>
<dbReference type="CDD" id="cd11386">
    <property type="entry name" value="MCP_signal"/>
    <property type="match status" value="1"/>
</dbReference>
<dbReference type="SUPFAM" id="SSF158472">
    <property type="entry name" value="HAMP domain-like"/>
    <property type="match status" value="1"/>
</dbReference>
<feature type="compositionally biased region" description="Acidic residues" evidence="5">
    <location>
        <begin position="963"/>
        <end position="985"/>
    </location>
</feature>
<feature type="domain" description="HAMP" evidence="8">
    <location>
        <begin position="420"/>
        <end position="462"/>
    </location>
</feature>
<organism evidence="9 10">
    <name type="scientific">Natronococcus pandeyae</name>
    <dbReference type="NCBI Taxonomy" id="2055836"/>
    <lineage>
        <taxon>Archaea</taxon>
        <taxon>Methanobacteriati</taxon>
        <taxon>Methanobacteriota</taxon>
        <taxon>Stenosarchaea group</taxon>
        <taxon>Halobacteria</taxon>
        <taxon>Halobacteriales</taxon>
        <taxon>Natrialbaceae</taxon>
        <taxon>Natronococcus</taxon>
    </lineage>
</organism>
<feature type="coiled-coil region" evidence="4">
    <location>
        <begin position="376"/>
        <end position="417"/>
    </location>
</feature>
<evidence type="ECO:0000313" key="9">
    <source>
        <dbReference type="EMBL" id="TYL38099.1"/>
    </source>
</evidence>
<evidence type="ECO:0000313" key="10">
    <source>
        <dbReference type="Proteomes" id="UP000766904"/>
    </source>
</evidence>
<dbReference type="PROSITE" id="PS50885">
    <property type="entry name" value="HAMP"/>
    <property type="match status" value="2"/>
</dbReference>
<dbReference type="GO" id="GO:0016020">
    <property type="term" value="C:membrane"/>
    <property type="evidence" value="ECO:0007669"/>
    <property type="project" value="InterPro"/>
</dbReference>
<dbReference type="PANTHER" id="PTHR32089">
    <property type="entry name" value="METHYL-ACCEPTING CHEMOTAXIS PROTEIN MCPB"/>
    <property type="match status" value="1"/>
</dbReference>
<feature type="transmembrane region" description="Helical" evidence="6">
    <location>
        <begin position="20"/>
        <end position="40"/>
    </location>
</feature>
<dbReference type="Proteomes" id="UP000766904">
    <property type="component" value="Unassembled WGS sequence"/>
</dbReference>
<evidence type="ECO:0000259" key="7">
    <source>
        <dbReference type="PROSITE" id="PS50111"/>
    </source>
</evidence>
<comment type="caution">
    <text evidence="9">The sequence shown here is derived from an EMBL/GenBank/DDBJ whole genome shotgun (WGS) entry which is preliminary data.</text>
</comment>
<dbReference type="PANTHER" id="PTHR32089:SF112">
    <property type="entry name" value="LYSOZYME-LIKE PROTEIN-RELATED"/>
    <property type="match status" value="1"/>
</dbReference>
<keyword evidence="6" id="KW-0812">Transmembrane</keyword>
<feature type="coiled-coil region" evidence="4">
    <location>
        <begin position="559"/>
        <end position="596"/>
    </location>
</feature>
<dbReference type="Gene3D" id="1.10.287.950">
    <property type="entry name" value="Methyl-accepting chemotaxis protein"/>
    <property type="match status" value="1"/>
</dbReference>
<dbReference type="SMART" id="SM00283">
    <property type="entry name" value="MA"/>
    <property type="match status" value="1"/>
</dbReference>
<evidence type="ECO:0000256" key="3">
    <source>
        <dbReference type="PROSITE-ProRule" id="PRU00284"/>
    </source>
</evidence>
<feature type="domain" description="Methyl-accepting transducer" evidence="7">
    <location>
        <begin position="481"/>
        <end position="719"/>
    </location>
</feature>
<dbReference type="EMBL" id="PHNJ01000006">
    <property type="protein sequence ID" value="TYL38099.1"/>
    <property type="molecule type" value="Genomic_DNA"/>
</dbReference>
<dbReference type="InterPro" id="IPR004090">
    <property type="entry name" value="Chemotax_Me-accpt_rcpt"/>
</dbReference>
<dbReference type="GO" id="GO:0007165">
    <property type="term" value="P:signal transduction"/>
    <property type="evidence" value="ECO:0007669"/>
    <property type="project" value="UniProtKB-KW"/>
</dbReference>
<dbReference type="PRINTS" id="PR00260">
    <property type="entry name" value="CHEMTRNSDUCR"/>
</dbReference>
<dbReference type="OrthoDB" id="8523at2157"/>
<evidence type="ECO:0000256" key="2">
    <source>
        <dbReference type="ARBA" id="ARBA00029447"/>
    </source>
</evidence>
<proteinExistence type="inferred from homology"/>
<keyword evidence="1 3" id="KW-0807">Transducer</keyword>
<keyword evidence="6" id="KW-0472">Membrane</keyword>
<name>A0A8J8Q5N9_9EURY</name>
<keyword evidence="6" id="KW-1133">Transmembrane helix</keyword>
<sequence length="996" mass="106227">MEFLRRLVPAPIRRRYAVKFGIALLILGLSVGLIGVIGTAQITDSVEQNALEDQEALAGQEATALDNWNEQNKRVTASTSNTPTVESGNESEIQAHLNNVLLEYSDQVTAVHYVDVDDHELRATTTDGAETLDDVDFPATNDVNDDLSASTAERTEAYESDGTPVVSYYIKTSGSDDTALVMTFDLEDMMADFGKSVEGDRVTMAVDSEGEIVADDTFTGTGADALIDDYTENAFRQEYADDDGLLEAAFAEDDANASGAMAFDSQPGDTLQNEPYEFGPDGYVAAYHTTDMGWVVLMHTSTDEAYGFVNDVDQYGTMATAGGVLLIGLVGAVLGRNTAVATDRLTNKAREMEEGNLEVDLETKRIDNIGRLYEGFDSMRIALREQIEEAEAAREEAERERERVAELNDHLEEKATEYCDVMGAAADGDLTARAETESENEVMAEIGEEFNDMLEEIEGTVSELNRFATEVAIASEQVTASSEEVRSASEQVTGSVQEISDGADRQNESLQSVNQEMSGLSTTTEEIAASSNEVADIAERTAETGREGQDAAHEAITAMNEIETESEQAVDEITQLKEEVQQIDELIATISEIARQTNMLALNANIEASRSASGDDDEGFAVVAKEVKALSEDVAEAANEAEDRLESIRERTERSAEEVEVTSDQIDDASEQVREAVEALEEITDLAQETNVGVQEISAATEEQAASTQEVVAMVDDAASISDQTSAESENVAAAAEEQTTALTEVTKSASNLSEQAAELSEGLDRFETSTDEPPIEESSADAEELLATNGEEETVAAASEGDAESIAVAPETAGEPPVDPEGTGPEDDEQGDPLVDSSEAPDDTVQTEFHGAGEPGSEPTDSSVDSTLPSGSVPESEYTANEAETVAPADDAEPVAGHPVEPDEGDVNADDPLAVEPTDADVSGGDPLEAIEDTGAVEDEQHDPFAEVADELEEAADGHEEVADDQDADDDATDGTDEDVDGSDEVFTFGDGDQE</sequence>
<evidence type="ECO:0000256" key="6">
    <source>
        <dbReference type="SAM" id="Phobius"/>
    </source>
</evidence>
<feature type="region of interest" description="Disordered" evidence="5">
    <location>
        <begin position="68"/>
        <end position="90"/>
    </location>
</feature>
<feature type="region of interest" description="Disordered" evidence="5">
    <location>
        <begin position="745"/>
        <end position="996"/>
    </location>
</feature>
<evidence type="ECO:0000256" key="5">
    <source>
        <dbReference type="SAM" id="MobiDB-lite"/>
    </source>
</evidence>
<comment type="similarity">
    <text evidence="2">Belongs to the methyl-accepting chemotaxis (MCP) protein family.</text>
</comment>
<dbReference type="InterPro" id="IPR003660">
    <property type="entry name" value="HAMP_dom"/>
</dbReference>
<keyword evidence="10" id="KW-1185">Reference proteome</keyword>
<dbReference type="InterPro" id="IPR004089">
    <property type="entry name" value="MCPsignal_dom"/>
</dbReference>
<gene>
    <name evidence="9" type="ORF">CV102_12895</name>
</gene>
<feature type="compositionally biased region" description="Acidic residues" evidence="5">
    <location>
        <begin position="658"/>
        <end position="669"/>
    </location>
</feature>
<dbReference type="CDD" id="cd06225">
    <property type="entry name" value="HAMP"/>
    <property type="match status" value="2"/>
</dbReference>
<feature type="compositionally biased region" description="Acidic residues" evidence="5">
    <location>
        <begin position="930"/>
        <end position="942"/>
    </location>
</feature>
<accession>A0A8J8Q5N9</accession>
<dbReference type="Gene3D" id="6.10.250.1910">
    <property type="match status" value="1"/>
</dbReference>
<reference evidence="9" key="1">
    <citation type="submission" date="2017-11" db="EMBL/GenBank/DDBJ databases">
        <authorList>
            <person name="Kajale S.C."/>
            <person name="Sharma A."/>
        </authorList>
    </citation>
    <scope>NUCLEOTIDE SEQUENCE</scope>
    <source>
        <strain evidence="9">LS1_42</strain>
    </source>
</reference>
<feature type="region of interest" description="Disordered" evidence="5">
    <location>
        <begin position="649"/>
        <end position="669"/>
    </location>
</feature>
<dbReference type="SUPFAM" id="SSF58104">
    <property type="entry name" value="Methyl-accepting chemotaxis protein (MCP) signaling domain"/>
    <property type="match status" value="1"/>
</dbReference>
<dbReference type="GO" id="GO:0006935">
    <property type="term" value="P:chemotaxis"/>
    <property type="evidence" value="ECO:0007669"/>
    <property type="project" value="InterPro"/>
</dbReference>
<protein>
    <submittedName>
        <fullName evidence="9">Chemotaxis protein</fullName>
    </submittedName>
</protein>
<dbReference type="GO" id="GO:0004888">
    <property type="term" value="F:transmembrane signaling receptor activity"/>
    <property type="evidence" value="ECO:0007669"/>
    <property type="project" value="InterPro"/>
</dbReference>
<dbReference type="Pfam" id="PF00672">
    <property type="entry name" value="HAMP"/>
    <property type="match status" value="1"/>
</dbReference>
<keyword evidence="4" id="KW-0175">Coiled coil</keyword>
<feature type="domain" description="HAMP" evidence="8">
    <location>
        <begin position="336"/>
        <end position="388"/>
    </location>
</feature>